<comment type="subcellular location">
    <subcellularLocation>
        <location evidence="6">Cytoplasm</location>
    </subcellularLocation>
</comment>
<feature type="binding site" evidence="6">
    <location>
        <begin position="79"/>
        <end position="80"/>
    </location>
    <ligand>
        <name>NAD(+)</name>
        <dbReference type="ChEBI" id="CHEBI:57540"/>
    </ligand>
</feature>
<dbReference type="RefSeq" id="WP_004568979.1">
    <property type="nucleotide sequence ID" value="NZ_CH724148.1"/>
</dbReference>
<gene>
    <name evidence="6" type="primary">nadK</name>
    <name evidence="7" type="ORF">PI23P_01787</name>
</gene>
<feature type="binding site" evidence="6">
    <location>
        <position position="84"/>
    </location>
    <ligand>
        <name>NAD(+)</name>
        <dbReference type="ChEBI" id="CHEBI:57540"/>
    </ligand>
</feature>
<dbReference type="Gene3D" id="3.40.50.10330">
    <property type="entry name" value="Probable inorganic polyphosphate/atp-NAD kinase, domain 1"/>
    <property type="match status" value="1"/>
</dbReference>
<comment type="cofactor">
    <cofactor evidence="6">
        <name>a divalent metal cation</name>
        <dbReference type="ChEBI" id="CHEBI:60240"/>
    </cofactor>
</comment>
<evidence type="ECO:0000256" key="4">
    <source>
        <dbReference type="ARBA" id="ARBA00023027"/>
    </source>
</evidence>
<proteinExistence type="inferred from homology"/>
<dbReference type="GO" id="GO:0006741">
    <property type="term" value="P:NADP+ biosynthetic process"/>
    <property type="evidence" value="ECO:0007669"/>
    <property type="project" value="UniProtKB-UniRule"/>
</dbReference>
<dbReference type="GO" id="GO:0051287">
    <property type="term" value="F:NAD binding"/>
    <property type="evidence" value="ECO:0007669"/>
    <property type="project" value="UniProtKB-ARBA"/>
</dbReference>
<reference evidence="7 8" key="1">
    <citation type="submission" date="2006-02" db="EMBL/GenBank/DDBJ databases">
        <authorList>
            <person name="Murray A."/>
            <person name="Staley J."/>
            <person name="Ferriera S."/>
            <person name="Johnson J."/>
            <person name="Kravitz S."/>
            <person name="Halpern A."/>
            <person name="Remington K."/>
            <person name="Beeson K."/>
            <person name="Tran B."/>
            <person name="Rogers Y.-H."/>
            <person name="Friedman R."/>
            <person name="Venter J.C."/>
        </authorList>
    </citation>
    <scope>NUCLEOTIDE SEQUENCE [LARGE SCALE GENOMIC DNA]</scope>
    <source>
        <strain evidence="7 8">23-P</strain>
    </source>
</reference>
<protein>
    <recommendedName>
        <fullName evidence="6">NAD kinase</fullName>
        <ecNumber evidence="6">2.7.1.23</ecNumber>
    </recommendedName>
    <alternativeName>
        <fullName evidence="6">ATP-dependent NAD kinase</fullName>
    </alternativeName>
</protein>
<evidence type="ECO:0000313" key="8">
    <source>
        <dbReference type="Proteomes" id="UP000003053"/>
    </source>
</evidence>
<dbReference type="EC" id="2.7.1.23" evidence="6"/>
<sequence>MASNLKKVAVYGQSYSISAEKEIQILLSILETHNIDCFIEEKFNNLLIEGAILKKKYPTFSHFNDLNTTFDLMFTLGGDGTILRAVTYIRDLGIPIAGINTGRLGFLATINKNAIHESVALILKGDYTVQERTLLSVETTPQVAEFSELNFALNEVTISRKNTTSMMGVKTNLNDEYLTNYWADGLIIATPTGSTGYSLSCNGPVVSPDSKNLVITPIAPHNLTARSMVISDETSIQLEVDSREKDFLISLDSRMISVAKNTQVFVAKAPFTIKSIIPNNQSFLETLRSKLLWGEDTRNETNL</sequence>
<dbReference type="Proteomes" id="UP000003053">
    <property type="component" value="Unassembled WGS sequence"/>
</dbReference>
<dbReference type="HAMAP" id="MF_00361">
    <property type="entry name" value="NAD_kinase"/>
    <property type="match status" value="1"/>
</dbReference>
<feature type="active site" description="Proton acceptor" evidence="6">
    <location>
        <position position="79"/>
    </location>
</feature>
<keyword evidence="3 6" id="KW-0521">NADP</keyword>
<dbReference type="EMBL" id="AAOG01000001">
    <property type="protein sequence ID" value="EAR13185.1"/>
    <property type="molecule type" value="Genomic_DNA"/>
</dbReference>
<dbReference type="Pfam" id="PF01513">
    <property type="entry name" value="NAD_kinase"/>
    <property type="match status" value="1"/>
</dbReference>
<dbReference type="AlphaFoldDB" id="A4BW44"/>
<evidence type="ECO:0000256" key="5">
    <source>
        <dbReference type="ARBA" id="ARBA00047925"/>
    </source>
</evidence>
<dbReference type="eggNOG" id="COG0061">
    <property type="taxonomic scope" value="Bacteria"/>
</dbReference>
<dbReference type="InterPro" id="IPR017437">
    <property type="entry name" value="ATP-NAD_kinase_PpnK-typ_C"/>
</dbReference>
<dbReference type="HOGENOM" id="CLU_008831_0_3_10"/>
<feature type="binding site" evidence="6">
    <location>
        <begin position="195"/>
        <end position="200"/>
    </location>
    <ligand>
        <name>NAD(+)</name>
        <dbReference type="ChEBI" id="CHEBI:57540"/>
    </ligand>
</feature>
<dbReference type="GO" id="GO:0046872">
    <property type="term" value="F:metal ion binding"/>
    <property type="evidence" value="ECO:0007669"/>
    <property type="project" value="UniProtKB-UniRule"/>
</dbReference>
<comment type="catalytic activity">
    <reaction evidence="5 6">
        <text>NAD(+) + ATP = ADP + NADP(+) + H(+)</text>
        <dbReference type="Rhea" id="RHEA:18629"/>
        <dbReference type="ChEBI" id="CHEBI:15378"/>
        <dbReference type="ChEBI" id="CHEBI:30616"/>
        <dbReference type="ChEBI" id="CHEBI:57540"/>
        <dbReference type="ChEBI" id="CHEBI:58349"/>
        <dbReference type="ChEBI" id="CHEBI:456216"/>
        <dbReference type="EC" id="2.7.1.23"/>
    </reaction>
</comment>
<evidence type="ECO:0000256" key="6">
    <source>
        <dbReference type="HAMAP-Rule" id="MF_00361"/>
    </source>
</evidence>
<comment type="similarity">
    <text evidence="6">Belongs to the NAD kinase family.</text>
</comment>
<dbReference type="GO" id="GO:0005737">
    <property type="term" value="C:cytoplasm"/>
    <property type="evidence" value="ECO:0007669"/>
    <property type="project" value="UniProtKB-SubCell"/>
</dbReference>
<keyword evidence="4 6" id="KW-0520">NAD</keyword>
<keyword evidence="6" id="KW-0067">ATP-binding</keyword>
<evidence type="ECO:0000313" key="7">
    <source>
        <dbReference type="EMBL" id="EAR13185.1"/>
    </source>
</evidence>
<dbReference type="SUPFAM" id="SSF111331">
    <property type="entry name" value="NAD kinase/diacylglycerol kinase-like"/>
    <property type="match status" value="1"/>
</dbReference>
<dbReference type="PANTHER" id="PTHR20275">
    <property type="entry name" value="NAD KINASE"/>
    <property type="match status" value="1"/>
</dbReference>
<feature type="binding site" evidence="6">
    <location>
        <begin position="154"/>
        <end position="155"/>
    </location>
    <ligand>
        <name>NAD(+)</name>
        <dbReference type="ChEBI" id="CHEBI:57540"/>
    </ligand>
</feature>
<dbReference type="Pfam" id="PF20143">
    <property type="entry name" value="NAD_kinase_C"/>
    <property type="match status" value="1"/>
</dbReference>
<dbReference type="GO" id="GO:0003951">
    <property type="term" value="F:NAD+ kinase activity"/>
    <property type="evidence" value="ECO:0007669"/>
    <property type="project" value="UniProtKB-UniRule"/>
</dbReference>
<organism evidence="7 8">
    <name type="scientific">Polaribacter irgensii 23-P</name>
    <dbReference type="NCBI Taxonomy" id="313594"/>
    <lineage>
        <taxon>Bacteria</taxon>
        <taxon>Pseudomonadati</taxon>
        <taxon>Bacteroidota</taxon>
        <taxon>Flavobacteriia</taxon>
        <taxon>Flavobacteriales</taxon>
        <taxon>Flavobacteriaceae</taxon>
    </lineage>
</organism>
<keyword evidence="8" id="KW-1185">Reference proteome</keyword>
<dbReference type="Gene3D" id="2.60.200.30">
    <property type="entry name" value="Probable inorganic polyphosphate/atp-NAD kinase, domain 2"/>
    <property type="match status" value="1"/>
</dbReference>
<dbReference type="InterPro" id="IPR016064">
    <property type="entry name" value="NAD/diacylglycerol_kinase_sf"/>
</dbReference>
<dbReference type="STRING" id="313594.PI23P_01787"/>
<accession>A4BW44</accession>
<dbReference type="InterPro" id="IPR002504">
    <property type="entry name" value="NADK"/>
</dbReference>
<dbReference type="GO" id="GO:0019674">
    <property type="term" value="P:NAD+ metabolic process"/>
    <property type="evidence" value="ECO:0007669"/>
    <property type="project" value="InterPro"/>
</dbReference>
<dbReference type="PANTHER" id="PTHR20275:SF6">
    <property type="entry name" value="NAD KINASE 2, CHLOROPLASTIC"/>
    <property type="match status" value="1"/>
</dbReference>
<feature type="binding site" evidence="6">
    <location>
        <position position="219"/>
    </location>
    <ligand>
        <name>NAD(+)</name>
        <dbReference type="ChEBI" id="CHEBI:57540"/>
    </ligand>
</feature>
<dbReference type="OrthoDB" id="9774737at2"/>
<dbReference type="GO" id="GO:0005524">
    <property type="term" value="F:ATP binding"/>
    <property type="evidence" value="ECO:0007669"/>
    <property type="project" value="UniProtKB-KW"/>
</dbReference>
<comment type="caution">
    <text evidence="6">Lacks conserved residue(s) required for the propagation of feature annotation.</text>
</comment>
<keyword evidence="2 6" id="KW-0418">Kinase</keyword>
<name>A4BW44_9FLAO</name>
<evidence type="ECO:0000256" key="2">
    <source>
        <dbReference type="ARBA" id="ARBA00022777"/>
    </source>
</evidence>
<evidence type="ECO:0000256" key="1">
    <source>
        <dbReference type="ARBA" id="ARBA00022679"/>
    </source>
</evidence>
<comment type="function">
    <text evidence="6">Involved in the regulation of the intracellular balance of NAD and NADP, and is a key enzyme in the biosynthesis of NADP. Catalyzes specifically the phosphorylation on 2'-hydroxyl of the adenosine moiety of NAD to yield NADP.</text>
</comment>
<keyword evidence="1 6" id="KW-0808">Transferase</keyword>
<evidence type="ECO:0000256" key="3">
    <source>
        <dbReference type="ARBA" id="ARBA00022857"/>
    </source>
</evidence>
<comment type="caution">
    <text evidence="7">The sequence shown here is derived from an EMBL/GenBank/DDBJ whole genome shotgun (WGS) entry which is preliminary data.</text>
</comment>
<keyword evidence="6" id="KW-0547">Nucleotide-binding</keyword>
<dbReference type="NCBIfam" id="NF002521">
    <property type="entry name" value="PRK01911.1"/>
    <property type="match status" value="1"/>
</dbReference>
<keyword evidence="6" id="KW-0963">Cytoplasm</keyword>
<feature type="binding site" evidence="6">
    <location>
        <position position="184"/>
    </location>
    <ligand>
        <name>NAD(+)</name>
        <dbReference type="ChEBI" id="CHEBI:57540"/>
    </ligand>
</feature>
<dbReference type="InterPro" id="IPR017438">
    <property type="entry name" value="ATP-NAD_kinase_N"/>
</dbReference>